<dbReference type="EMBL" id="BK032595">
    <property type="protein sequence ID" value="DAF50365.1"/>
    <property type="molecule type" value="Genomic_DNA"/>
</dbReference>
<proteinExistence type="predicted"/>
<sequence length="34" mass="4175">MRPSRKLKLKIETIPKFKIQFPKRKSKIQFQICD</sequence>
<accession>A0A8S5SH86</accession>
<organism evidence="1">
    <name type="scientific">Siphoviridae sp. ctBCr48</name>
    <dbReference type="NCBI Taxonomy" id="2827802"/>
    <lineage>
        <taxon>Viruses</taxon>
        <taxon>Duplodnaviria</taxon>
        <taxon>Heunggongvirae</taxon>
        <taxon>Uroviricota</taxon>
        <taxon>Caudoviricetes</taxon>
    </lineage>
</organism>
<protein>
    <submittedName>
        <fullName evidence="1">Uncharacterized protein</fullName>
    </submittedName>
</protein>
<name>A0A8S5SH86_9CAUD</name>
<reference evidence="1" key="1">
    <citation type="journal article" date="2021" name="Proc. Natl. Acad. Sci. U.S.A.">
        <title>A Catalog of Tens of Thousands of Viruses from Human Metagenomes Reveals Hidden Associations with Chronic Diseases.</title>
        <authorList>
            <person name="Tisza M.J."/>
            <person name="Buck C.B."/>
        </authorList>
    </citation>
    <scope>NUCLEOTIDE SEQUENCE</scope>
    <source>
        <strain evidence="1">CtBCr48</strain>
    </source>
</reference>
<evidence type="ECO:0000313" key="1">
    <source>
        <dbReference type="EMBL" id="DAF50365.1"/>
    </source>
</evidence>